<protein>
    <submittedName>
        <fullName evidence="2">Male sterility domain protein</fullName>
    </submittedName>
</protein>
<name>B8JEY9_ANAD2</name>
<evidence type="ECO:0000313" key="3">
    <source>
        <dbReference type="Proteomes" id="UP000007089"/>
    </source>
</evidence>
<dbReference type="KEGG" id="acp:A2cp1_2948"/>
<evidence type="ECO:0000313" key="2">
    <source>
        <dbReference type="EMBL" id="ACL66285.1"/>
    </source>
</evidence>
<dbReference type="Pfam" id="PF01370">
    <property type="entry name" value="Epimerase"/>
    <property type="match status" value="1"/>
</dbReference>
<dbReference type="EMBL" id="CP001359">
    <property type="protein sequence ID" value="ACL66285.1"/>
    <property type="molecule type" value="Genomic_DNA"/>
</dbReference>
<dbReference type="AlphaFoldDB" id="B8JEY9"/>
<dbReference type="Gene3D" id="3.40.50.720">
    <property type="entry name" value="NAD(P)-binding Rossmann-like Domain"/>
    <property type="match status" value="1"/>
</dbReference>
<dbReference type="HOGENOM" id="CLU_007383_6_1_7"/>
<dbReference type="InterPro" id="IPR001509">
    <property type="entry name" value="Epimerase_deHydtase"/>
</dbReference>
<dbReference type="GO" id="GO:0005737">
    <property type="term" value="C:cytoplasm"/>
    <property type="evidence" value="ECO:0007669"/>
    <property type="project" value="TreeGrafter"/>
</dbReference>
<gene>
    <name evidence="2" type="ordered locus">A2cp1_2948</name>
</gene>
<dbReference type="PANTHER" id="PTHR48079:SF6">
    <property type="entry name" value="NAD(P)-BINDING DOMAIN-CONTAINING PROTEIN-RELATED"/>
    <property type="match status" value="1"/>
</dbReference>
<evidence type="ECO:0000259" key="1">
    <source>
        <dbReference type="Pfam" id="PF01370"/>
    </source>
</evidence>
<sequence>MRAVTGATGFLGREIVRSLLRQGVDRIRCLVRPGTAAARVEVPDAEARGAVVEVVPCRLDDPAALRQALAGVRVLYHAAAAKKGAPAALVQATVVASDHVFRAALETRVERVVLVSSFGAMGVAALPRGALVDEDAPLEPAPEARDAYSFAKQRQEALAWRYARRDGLPLAVIRPGVIIGAGQEILGTRIGLPVLGLYLHLGGRNPVPLTWVENCADAVALAGTALGAEGRALCVVDDDLPTAGALLDRYRREVAPLRVVRVPYPLLRLLAHANDWYAERTRGHLPALLTPYKVASTWKRQRFSNARARAVLGWSPRVPMREALDRTFAALAAAPGRPVPLARPGAGGARAAAAAEVAP</sequence>
<accession>B8JEY9</accession>
<proteinExistence type="predicted"/>
<dbReference type="RefSeq" id="WP_012634018.1">
    <property type="nucleotide sequence ID" value="NC_011891.1"/>
</dbReference>
<dbReference type="InterPro" id="IPR036291">
    <property type="entry name" value="NAD(P)-bd_dom_sf"/>
</dbReference>
<dbReference type="PANTHER" id="PTHR48079">
    <property type="entry name" value="PROTEIN YEEZ"/>
    <property type="match status" value="1"/>
</dbReference>
<dbReference type="SUPFAM" id="SSF51735">
    <property type="entry name" value="NAD(P)-binding Rossmann-fold domains"/>
    <property type="match status" value="1"/>
</dbReference>
<keyword evidence="3" id="KW-1185">Reference proteome</keyword>
<dbReference type="GO" id="GO:0004029">
    <property type="term" value="F:aldehyde dehydrogenase (NAD+) activity"/>
    <property type="evidence" value="ECO:0007669"/>
    <property type="project" value="TreeGrafter"/>
</dbReference>
<feature type="domain" description="NAD-dependent epimerase/dehydratase" evidence="1">
    <location>
        <begin position="4"/>
        <end position="182"/>
    </location>
</feature>
<dbReference type="Proteomes" id="UP000007089">
    <property type="component" value="Chromosome"/>
</dbReference>
<organism evidence="2 3">
    <name type="scientific">Anaeromyxobacter dehalogenans (strain ATCC BAA-258 / DSM 21875 / 2CP-1)</name>
    <dbReference type="NCBI Taxonomy" id="455488"/>
    <lineage>
        <taxon>Bacteria</taxon>
        <taxon>Pseudomonadati</taxon>
        <taxon>Myxococcota</taxon>
        <taxon>Myxococcia</taxon>
        <taxon>Myxococcales</taxon>
        <taxon>Cystobacterineae</taxon>
        <taxon>Anaeromyxobacteraceae</taxon>
        <taxon>Anaeromyxobacter</taxon>
    </lineage>
</organism>
<reference evidence="2" key="1">
    <citation type="submission" date="2009-01" db="EMBL/GenBank/DDBJ databases">
        <title>Complete sequence of Anaeromyxobacter dehalogenans 2CP-1.</title>
        <authorList>
            <consortium name="US DOE Joint Genome Institute"/>
            <person name="Lucas S."/>
            <person name="Copeland A."/>
            <person name="Lapidus A."/>
            <person name="Glavina del Rio T."/>
            <person name="Dalin E."/>
            <person name="Tice H."/>
            <person name="Bruce D."/>
            <person name="Goodwin L."/>
            <person name="Pitluck S."/>
            <person name="Saunders E."/>
            <person name="Brettin T."/>
            <person name="Detter J.C."/>
            <person name="Han C."/>
            <person name="Larimer F."/>
            <person name="Land M."/>
            <person name="Hauser L."/>
            <person name="Kyrpides N."/>
            <person name="Ovchinnikova G."/>
            <person name="Beliaev A.S."/>
            <person name="Richardson P."/>
        </authorList>
    </citation>
    <scope>NUCLEOTIDE SEQUENCE</scope>
    <source>
        <strain evidence="2">2CP-1</strain>
    </source>
</reference>
<dbReference type="InterPro" id="IPR051783">
    <property type="entry name" value="NAD(P)-dependent_oxidoreduct"/>
</dbReference>